<dbReference type="GeneID" id="87810125"/>
<keyword evidence="1" id="KW-0677">Repeat</keyword>
<dbReference type="Pfam" id="PF08238">
    <property type="entry name" value="Sel1"/>
    <property type="match status" value="7"/>
</dbReference>
<evidence type="ECO:0000313" key="3">
    <source>
        <dbReference type="EMBL" id="WOO83425.1"/>
    </source>
</evidence>
<dbReference type="InterPro" id="IPR011990">
    <property type="entry name" value="TPR-like_helical_dom_sf"/>
</dbReference>
<feature type="region of interest" description="Disordered" evidence="2">
    <location>
        <begin position="740"/>
        <end position="760"/>
    </location>
</feature>
<feature type="compositionally biased region" description="Pro residues" evidence="2">
    <location>
        <begin position="297"/>
        <end position="309"/>
    </location>
</feature>
<dbReference type="SMART" id="SM00671">
    <property type="entry name" value="SEL1"/>
    <property type="match status" value="7"/>
</dbReference>
<reference evidence="3" key="1">
    <citation type="submission" date="2023-10" db="EMBL/GenBank/DDBJ databases">
        <authorList>
            <person name="Noh H."/>
        </authorList>
    </citation>
    <scope>NUCLEOTIDE SEQUENCE</scope>
    <source>
        <strain evidence="3">DUCC4014</strain>
    </source>
</reference>
<dbReference type="Gene3D" id="1.25.40.10">
    <property type="entry name" value="Tetratricopeptide repeat domain"/>
    <property type="match status" value="2"/>
</dbReference>
<feature type="compositionally biased region" description="Low complexity" evidence="2">
    <location>
        <begin position="162"/>
        <end position="175"/>
    </location>
</feature>
<dbReference type="PANTHER" id="PTHR46430">
    <property type="entry name" value="PROTEIN SKT5-RELATED"/>
    <property type="match status" value="1"/>
</dbReference>
<evidence type="ECO:0000256" key="2">
    <source>
        <dbReference type="SAM" id="MobiDB-lite"/>
    </source>
</evidence>
<evidence type="ECO:0000313" key="4">
    <source>
        <dbReference type="Proteomes" id="UP000827549"/>
    </source>
</evidence>
<proteinExistence type="predicted"/>
<feature type="region of interest" description="Disordered" evidence="2">
    <location>
        <begin position="56"/>
        <end position="379"/>
    </location>
</feature>
<dbReference type="RefSeq" id="XP_062629451.1">
    <property type="nucleotide sequence ID" value="XM_062773467.1"/>
</dbReference>
<dbReference type="SUPFAM" id="SSF81901">
    <property type="entry name" value="HCP-like"/>
    <property type="match status" value="1"/>
</dbReference>
<sequence>MPTAPPRRAHTYDAYLASEPLPAVDEYADGSNGLDASHVNRSTSMRDFAEPLALPELDLSDNPLPPSYSAAMASPVDGRGPSFEPAPAPHHPGGGPTRLPPINQAPYPPVDYQSQVGYDGIAPGSETNRMSADSGASHGIARRPHSDANDVEADFANLRLTGAAPHPQGQPPFHGGQPGAPPGHGVQRQQTMPSFPSPYGGVAPQLRGQRSVTAGHAPPHGQQDPSASVYSLDSGLGAYGAAPKPGPGRGYGGPPPAGGPHPPGAGWPNQPFPNAPQAEFAANPYYSAANDFLGLPPSGPAAGGPPPGGQPMAHGPPSRQASMSNLARTNTSRSNMSTLSLSSMGSIPPPRVTSQPQPPPPQQSESVGASSTRRRGAAAAIDVSKPPYTREFVDDYRNRMKVDPDPEAQFAFAKYLIEAAKKIGDEIGQHDSRAGRKYRDSLLAESLRNIKKLAESKDPYADAQFFLANLYGTGQLGLQVDHEKAYYLYLMASKLNHPAATYRAAVCCELGAGTKRDPGRSVLFYRKAAALGDTAAMYKLALILLNGIMNHPRNPREALVWLRRAAAQADEDNPHALHELALLHERQNNGTNGVIPFDPNLSREYLTQAGQLGYPPAQFKLGSCHEFGTLGFPIDPRRSIAWYTRAAEKGEAEAELALSGWYLTGSEGVLKQSDTEAYLWGRKAANKGLAKAEYAVGYYTEIGIGVKQDIELAKRWYMRAASQNHKRAMQRLAELNSNKNVKGKGARPTRKEAESECVIM</sequence>
<dbReference type="InterPro" id="IPR006597">
    <property type="entry name" value="Sel1-like"/>
</dbReference>
<dbReference type="AlphaFoldDB" id="A0AAF0YB57"/>
<name>A0AAF0YB57_9TREE</name>
<dbReference type="EMBL" id="CP086718">
    <property type="protein sequence ID" value="WOO83425.1"/>
    <property type="molecule type" value="Genomic_DNA"/>
</dbReference>
<dbReference type="InterPro" id="IPR051726">
    <property type="entry name" value="Chitin_Synth_Reg"/>
</dbReference>
<evidence type="ECO:0000256" key="1">
    <source>
        <dbReference type="ARBA" id="ARBA00022737"/>
    </source>
</evidence>
<feature type="compositionally biased region" description="Pro residues" evidence="2">
    <location>
        <begin position="253"/>
        <end position="274"/>
    </location>
</feature>
<keyword evidence="4" id="KW-1185">Reference proteome</keyword>
<organism evidence="3 4">
    <name type="scientific">Vanrija pseudolonga</name>
    <dbReference type="NCBI Taxonomy" id="143232"/>
    <lineage>
        <taxon>Eukaryota</taxon>
        <taxon>Fungi</taxon>
        <taxon>Dikarya</taxon>
        <taxon>Basidiomycota</taxon>
        <taxon>Agaricomycotina</taxon>
        <taxon>Tremellomycetes</taxon>
        <taxon>Trichosporonales</taxon>
        <taxon>Trichosporonaceae</taxon>
        <taxon>Vanrija</taxon>
    </lineage>
</organism>
<feature type="compositionally biased region" description="Low complexity" evidence="2">
    <location>
        <begin position="328"/>
        <end position="344"/>
    </location>
</feature>
<dbReference type="PANTHER" id="PTHR46430:SF3">
    <property type="entry name" value="ACTIVATOR OF C KINASE PROTEIN 1"/>
    <property type="match status" value="1"/>
</dbReference>
<accession>A0AAF0YB57</accession>
<feature type="compositionally biased region" description="Pro residues" evidence="2">
    <location>
        <begin position="347"/>
        <end position="362"/>
    </location>
</feature>
<dbReference type="Proteomes" id="UP000827549">
    <property type="component" value="Chromosome 5"/>
</dbReference>
<protein>
    <submittedName>
        <fullName evidence="3">Chitin synthase regulatory factor 3</fullName>
    </submittedName>
</protein>
<gene>
    <name evidence="3" type="primary">chr3</name>
    <name evidence="3" type="ORF">LOC62_05G006950</name>
</gene>